<keyword evidence="3" id="KW-1185">Reference proteome</keyword>
<feature type="region of interest" description="Disordered" evidence="1">
    <location>
        <begin position="429"/>
        <end position="462"/>
    </location>
</feature>
<organism evidence="2 3">
    <name type="scientific">Ascobolus immersus RN42</name>
    <dbReference type="NCBI Taxonomy" id="1160509"/>
    <lineage>
        <taxon>Eukaryota</taxon>
        <taxon>Fungi</taxon>
        <taxon>Dikarya</taxon>
        <taxon>Ascomycota</taxon>
        <taxon>Pezizomycotina</taxon>
        <taxon>Pezizomycetes</taxon>
        <taxon>Pezizales</taxon>
        <taxon>Ascobolaceae</taxon>
        <taxon>Ascobolus</taxon>
    </lineage>
</organism>
<evidence type="ECO:0000256" key="1">
    <source>
        <dbReference type="SAM" id="MobiDB-lite"/>
    </source>
</evidence>
<gene>
    <name evidence="2" type="ORF">BJ508DRAFT_303602</name>
</gene>
<dbReference type="AlphaFoldDB" id="A0A3N4IFE6"/>
<protein>
    <submittedName>
        <fullName evidence="2">Uncharacterized protein</fullName>
    </submittedName>
</protein>
<accession>A0A3N4IFE6</accession>
<feature type="region of interest" description="Disordered" evidence="1">
    <location>
        <begin position="363"/>
        <end position="411"/>
    </location>
</feature>
<feature type="compositionally biased region" description="Basic and acidic residues" evidence="1">
    <location>
        <begin position="363"/>
        <end position="396"/>
    </location>
</feature>
<dbReference type="EMBL" id="ML119657">
    <property type="protein sequence ID" value="RPA84855.1"/>
    <property type="molecule type" value="Genomic_DNA"/>
</dbReference>
<evidence type="ECO:0000313" key="3">
    <source>
        <dbReference type="Proteomes" id="UP000275078"/>
    </source>
</evidence>
<dbReference type="Proteomes" id="UP000275078">
    <property type="component" value="Unassembled WGS sequence"/>
</dbReference>
<proteinExistence type="predicted"/>
<name>A0A3N4IFE6_ASCIM</name>
<sequence length="462" mass="52228">MSHSVEATAADSARVAFELATQVDHRHRHEFAMSPRLFDQQFDKPQAEGKRIGSYIYESHLESNSIQIADYGNLAVMVRYKSTKEREYSKDFIALPLGALLEPHVPPEKAARMHPDYLACLAAHAARGHEIPIHSRSKESKAALDSTMLIVMEFPPLSDAYPTPIRLLAGDINHYGLSHILYGHRELRAEGFTPDRFLDVLAVYLRMAEVVRVEYYTEEELAASKKVGAQVSGSEAEGRLESNAEEVLNHTSPNTGAVLEPVRPVIKFIYLRGLGSNPLLPERALQDRMTEARRICEKNGEEESCIKLVMSDYSDDRQHPRFNQICTIYKEELPIDYNELGYWKGIPLTEKRKELNRIKAAKREAAKNEKAAKQERKEREKAEKAEKVEKAEKAEADSSEQSEIQVELRGTSVKSSIFNGMDVCTEDLDKQAEAEKLDDENDFFELNPAGQDQGARQLPPME</sequence>
<evidence type="ECO:0000313" key="2">
    <source>
        <dbReference type="EMBL" id="RPA84855.1"/>
    </source>
</evidence>
<reference evidence="2 3" key="1">
    <citation type="journal article" date="2018" name="Nat. Ecol. Evol.">
        <title>Pezizomycetes genomes reveal the molecular basis of ectomycorrhizal truffle lifestyle.</title>
        <authorList>
            <person name="Murat C."/>
            <person name="Payen T."/>
            <person name="Noel B."/>
            <person name="Kuo A."/>
            <person name="Morin E."/>
            <person name="Chen J."/>
            <person name="Kohler A."/>
            <person name="Krizsan K."/>
            <person name="Balestrini R."/>
            <person name="Da Silva C."/>
            <person name="Montanini B."/>
            <person name="Hainaut M."/>
            <person name="Levati E."/>
            <person name="Barry K.W."/>
            <person name="Belfiori B."/>
            <person name="Cichocki N."/>
            <person name="Clum A."/>
            <person name="Dockter R.B."/>
            <person name="Fauchery L."/>
            <person name="Guy J."/>
            <person name="Iotti M."/>
            <person name="Le Tacon F."/>
            <person name="Lindquist E.A."/>
            <person name="Lipzen A."/>
            <person name="Malagnac F."/>
            <person name="Mello A."/>
            <person name="Molinier V."/>
            <person name="Miyauchi S."/>
            <person name="Poulain J."/>
            <person name="Riccioni C."/>
            <person name="Rubini A."/>
            <person name="Sitrit Y."/>
            <person name="Splivallo R."/>
            <person name="Traeger S."/>
            <person name="Wang M."/>
            <person name="Zifcakova L."/>
            <person name="Wipf D."/>
            <person name="Zambonelli A."/>
            <person name="Paolocci F."/>
            <person name="Nowrousian M."/>
            <person name="Ottonello S."/>
            <person name="Baldrian P."/>
            <person name="Spatafora J.W."/>
            <person name="Henrissat B."/>
            <person name="Nagy L.G."/>
            <person name="Aury J.M."/>
            <person name="Wincker P."/>
            <person name="Grigoriev I.V."/>
            <person name="Bonfante P."/>
            <person name="Martin F.M."/>
        </authorList>
    </citation>
    <scope>NUCLEOTIDE SEQUENCE [LARGE SCALE GENOMIC DNA]</scope>
    <source>
        <strain evidence="2 3">RN42</strain>
    </source>
</reference>